<proteinExistence type="predicted"/>
<dbReference type="Gramene" id="Kaladp0010s0174.1.v1.1">
    <property type="protein sequence ID" value="Kaladp0010s0174.1.v1.1.CDS.1"/>
    <property type="gene ID" value="Kaladp0010s0174.v1.1"/>
</dbReference>
<dbReference type="Proteomes" id="UP000594263">
    <property type="component" value="Unplaced"/>
</dbReference>
<organism evidence="1 2">
    <name type="scientific">Kalanchoe fedtschenkoi</name>
    <name type="common">Lavender scallops</name>
    <name type="synonym">South American air plant</name>
    <dbReference type="NCBI Taxonomy" id="63787"/>
    <lineage>
        <taxon>Eukaryota</taxon>
        <taxon>Viridiplantae</taxon>
        <taxon>Streptophyta</taxon>
        <taxon>Embryophyta</taxon>
        <taxon>Tracheophyta</taxon>
        <taxon>Spermatophyta</taxon>
        <taxon>Magnoliopsida</taxon>
        <taxon>eudicotyledons</taxon>
        <taxon>Gunneridae</taxon>
        <taxon>Pentapetalae</taxon>
        <taxon>Saxifragales</taxon>
        <taxon>Crassulaceae</taxon>
        <taxon>Kalanchoe</taxon>
    </lineage>
</organism>
<evidence type="ECO:0000313" key="1">
    <source>
        <dbReference type="EnsemblPlants" id="Kaladp0010s0174.1.v1.1.CDS.1"/>
    </source>
</evidence>
<accession>A0A7N0RF95</accession>
<protein>
    <submittedName>
        <fullName evidence="1">Uncharacterized protein</fullName>
    </submittedName>
</protein>
<sequence>MELVHCLKCSSSSFYPLIPRFVLGLVHNNKDRCVFQDHKPLLEKILVFCFFILVGEKGKCFCYGNSKLQYTSELGASPKDQRVLGLACCVNLSNPSLLSVCVCLNRLFGCSAISGSVYCFS</sequence>
<keyword evidence="2" id="KW-1185">Reference proteome</keyword>
<dbReference type="EnsemblPlants" id="Kaladp0010s0174.1.v1.1">
    <property type="protein sequence ID" value="Kaladp0010s0174.1.v1.1.CDS.1"/>
    <property type="gene ID" value="Kaladp0010s0174.v1.1"/>
</dbReference>
<evidence type="ECO:0000313" key="2">
    <source>
        <dbReference type="Proteomes" id="UP000594263"/>
    </source>
</evidence>
<reference evidence="1" key="1">
    <citation type="submission" date="2021-01" db="UniProtKB">
        <authorList>
            <consortium name="EnsemblPlants"/>
        </authorList>
    </citation>
    <scope>IDENTIFICATION</scope>
</reference>
<dbReference type="AlphaFoldDB" id="A0A7N0RF95"/>
<name>A0A7N0RF95_KALFE</name>